<gene>
    <name evidence="1" type="ORF">O1611_g3409</name>
</gene>
<accession>A0ACC2JRW1</accession>
<reference evidence="1" key="1">
    <citation type="submission" date="2022-12" db="EMBL/GenBank/DDBJ databases">
        <title>Genome Sequence of Lasiodiplodia mahajangana.</title>
        <authorList>
            <person name="Buettner E."/>
        </authorList>
    </citation>
    <scope>NUCLEOTIDE SEQUENCE</scope>
    <source>
        <strain evidence="1">VT137</strain>
    </source>
</reference>
<dbReference type="EMBL" id="JAPUUL010000551">
    <property type="protein sequence ID" value="KAJ8130221.1"/>
    <property type="molecule type" value="Genomic_DNA"/>
</dbReference>
<sequence>MSSTHMTCKPCGKNFRTSQALREHLKNSPAHDFRCDICDKRLSSEEGLAQHVRTARNHVPKVRCTVCGKGFRSEGALQQHAQDSHPRAAYKCDACDKTFGSEEALEQHKRSPAHAPTFNCDDCNKGFASEEALQQHMRYSPAHAETFDCEICDKSFGSEEALEKHLQNAKVHRQQAVLQGSYADWETPEEDQKQMSFFDLHWRVAEEVSDQIDSVWFNEQPDEDCDNSYETYVMAKFQCGGCSRKSWSSGKVAIVIRQYRPNGYHAIVFNQRCEACNSLGIMTLDENSYVQRVSYRLKVWAGIRVQPPPYREKNTPPHRQELCEGCIAGYCEKASSSVSLP</sequence>
<proteinExistence type="predicted"/>
<comment type="caution">
    <text evidence="1">The sequence shown here is derived from an EMBL/GenBank/DDBJ whole genome shotgun (WGS) entry which is preliminary data.</text>
</comment>
<evidence type="ECO:0000313" key="2">
    <source>
        <dbReference type="Proteomes" id="UP001153332"/>
    </source>
</evidence>
<dbReference type="Proteomes" id="UP001153332">
    <property type="component" value="Unassembled WGS sequence"/>
</dbReference>
<name>A0ACC2JRW1_9PEZI</name>
<keyword evidence="2" id="KW-1185">Reference proteome</keyword>
<evidence type="ECO:0000313" key="1">
    <source>
        <dbReference type="EMBL" id="KAJ8130221.1"/>
    </source>
</evidence>
<organism evidence="1 2">
    <name type="scientific">Lasiodiplodia mahajangana</name>
    <dbReference type="NCBI Taxonomy" id="1108764"/>
    <lineage>
        <taxon>Eukaryota</taxon>
        <taxon>Fungi</taxon>
        <taxon>Dikarya</taxon>
        <taxon>Ascomycota</taxon>
        <taxon>Pezizomycotina</taxon>
        <taxon>Dothideomycetes</taxon>
        <taxon>Dothideomycetes incertae sedis</taxon>
        <taxon>Botryosphaeriales</taxon>
        <taxon>Botryosphaeriaceae</taxon>
        <taxon>Lasiodiplodia</taxon>
    </lineage>
</organism>
<protein>
    <submittedName>
        <fullName evidence="1">Uncharacterized protein</fullName>
    </submittedName>
</protein>